<dbReference type="FunFam" id="3.30.70.270:FF:000020">
    <property type="entry name" value="Transposon Tf2-6 polyprotein-like Protein"/>
    <property type="match status" value="1"/>
</dbReference>
<dbReference type="GO" id="GO:0003824">
    <property type="term" value="F:catalytic activity"/>
    <property type="evidence" value="ECO:0007669"/>
    <property type="project" value="UniProtKB-KW"/>
</dbReference>
<dbReference type="SUPFAM" id="SSF56672">
    <property type="entry name" value="DNA/RNA polymerases"/>
    <property type="match status" value="1"/>
</dbReference>
<evidence type="ECO:0000256" key="3">
    <source>
        <dbReference type="SAM" id="MobiDB-lite"/>
    </source>
</evidence>
<dbReference type="InterPro" id="IPR000477">
    <property type="entry name" value="RT_dom"/>
</dbReference>
<evidence type="ECO:0000256" key="1">
    <source>
        <dbReference type="ARBA" id="ARBA00023268"/>
    </source>
</evidence>
<reference evidence="5 6" key="1">
    <citation type="journal article" date="2018" name="Cell">
        <title>The Chara Genome: Secondary Complexity and Implications for Plant Terrestrialization.</title>
        <authorList>
            <person name="Nishiyama T."/>
            <person name="Sakayama H."/>
            <person name="Vries J.D."/>
            <person name="Buschmann H."/>
            <person name="Saint-Marcoux D."/>
            <person name="Ullrich K.K."/>
            <person name="Haas F.B."/>
            <person name="Vanderstraeten L."/>
            <person name="Becker D."/>
            <person name="Lang D."/>
            <person name="Vosolsobe S."/>
            <person name="Rombauts S."/>
            <person name="Wilhelmsson P.K.I."/>
            <person name="Janitza P."/>
            <person name="Kern R."/>
            <person name="Heyl A."/>
            <person name="Rumpler F."/>
            <person name="Villalobos L.I.A.C."/>
            <person name="Clay J.M."/>
            <person name="Skokan R."/>
            <person name="Toyoda A."/>
            <person name="Suzuki Y."/>
            <person name="Kagoshima H."/>
            <person name="Schijlen E."/>
            <person name="Tajeshwar N."/>
            <person name="Catarino B."/>
            <person name="Hetherington A.J."/>
            <person name="Saltykova A."/>
            <person name="Bonnot C."/>
            <person name="Breuninger H."/>
            <person name="Symeonidi A."/>
            <person name="Radhakrishnan G.V."/>
            <person name="Van Nieuwerburgh F."/>
            <person name="Deforce D."/>
            <person name="Chang C."/>
            <person name="Karol K.G."/>
            <person name="Hedrich R."/>
            <person name="Ulvskov P."/>
            <person name="Glockner G."/>
            <person name="Delwiche C.F."/>
            <person name="Petrasek J."/>
            <person name="Van de Peer Y."/>
            <person name="Friml J."/>
            <person name="Beilby M."/>
            <person name="Dolan L."/>
            <person name="Kohara Y."/>
            <person name="Sugano S."/>
            <person name="Fujiyama A."/>
            <person name="Delaux P.-M."/>
            <person name="Quint M."/>
            <person name="TheiBen G."/>
            <person name="Hagemann M."/>
            <person name="Harholt J."/>
            <person name="Dunand C."/>
            <person name="Zachgo S."/>
            <person name="Langdale J."/>
            <person name="Maumus F."/>
            <person name="Straeten D.V.D."/>
            <person name="Gould S.B."/>
            <person name="Rensing S.A."/>
        </authorList>
    </citation>
    <scope>NUCLEOTIDE SEQUENCE [LARGE SCALE GENOMIC DNA]</scope>
    <source>
        <strain evidence="5 6">S276</strain>
    </source>
</reference>
<accession>A0A388LXT7</accession>
<dbReference type="Proteomes" id="UP000265515">
    <property type="component" value="Unassembled WGS sequence"/>
</dbReference>
<name>A0A388LXT7_CHABU</name>
<dbReference type="AlphaFoldDB" id="A0A388LXT7"/>
<dbReference type="InterPro" id="IPR050951">
    <property type="entry name" value="Retrovirus_Pol_polyprotein"/>
</dbReference>
<keyword evidence="6" id="KW-1185">Reference proteome</keyword>
<dbReference type="InterPro" id="IPR043502">
    <property type="entry name" value="DNA/RNA_pol_sf"/>
</dbReference>
<feature type="region of interest" description="Disordered" evidence="3">
    <location>
        <begin position="930"/>
        <end position="955"/>
    </location>
</feature>
<dbReference type="OrthoDB" id="6773263at2759"/>
<dbReference type="PANTHER" id="PTHR37984:SF5">
    <property type="entry name" value="PROTEIN NYNRIN-LIKE"/>
    <property type="match status" value="1"/>
</dbReference>
<keyword evidence="2" id="KW-0175">Coiled coil</keyword>
<comment type="caution">
    <text evidence="5">The sequence shown here is derived from an EMBL/GenBank/DDBJ whole genome shotgun (WGS) entry which is preliminary data.</text>
</comment>
<gene>
    <name evidence="5" type="ORF">CBR_g44595</name>
</gene>
<dbReference type="Gramene" id="GBG87138">
    <property type="protein sequence ID" value="GBG87138"/>
    <property type="gene ID" value="CBR_g44595"/>
</dbReference>
<evidence type="ECO:0000313" key="5">
    <source>
        <dbReference type="EMBL" id="GBG87138.1"/>
    </source>
</evidence>
<feature type="domain" description="Reverse transcriptase" evidence="4">
    <location>
        <begin position="172"/>
        <end position="351"/>
    </location>
</feature>
<feature type="coiled-coil region" evidence="2">
    <location>
        <begin position="788"/>
        <end position="874"/>
    </location>
</feature>
<proteinExistence type="predicted"/>
<evidence type="ECO:0000259" key="4">
    <source>
        <dbReference type="PROSITE" id="PS50878"/>
    </source>
</evidence>
<dbReference type="Pfam" id="PF00078">
    <property type="entry name" value="RVT_1"/>
    <property type="match status" value="1"/>
</dbReference>
<organism evidence="5 6">
    <name type="scientific">Chara braunii</name>
    <name type="common">Braun's stonewort</name>
    <dbReference type="NCBI Taxonomy" id="69332"/>
    <lineage>
        <taxon>Eukaryota</taxon>
        <taxon>Viridiplantae</taxon>
        <taxon>Streptophyta</taxon>
        <taxon>Charophyceae</taxon>
        <taxon>Charales</taxon>
        <taxon>Characeae</taxon>
        <taxon>Chara</taxon>
    </lineage>
</organism>
<sequence>MRKSIYAAQLIPTLGTHAQGLDVCAASFPSGNGHLSSSSGSSQDFAREFNIEVLDPLTSEDFAWLPLPATGRLSGLQCAAFCAHLHKYLSFYLPPTSSTDDEVAVGDILAYVTKVAHELRKQRYDDNNAPLLYVCIQVGQASCSALLDSGALYLSHERGEAYVLRAQLDDLLDKGWIRPSSSPYGAPVLFVRKKNKDLRLCIDYRKLNAQTVKNAGPLPRIDDLLDRVGGAKYFSKLDLKSRYHQISIRPNDRYKSTFKMRYGHFEWVVMPFGLTNAPTTFQAAMTNEFHAMLDRFVLFYLDDILVYSRSLEDYLEHLRRVLEMLRRANYKANRDKSEFVRQELEYLGHFVTPEGISPLSDKIQAIQECPEPRNVTDARSFLGLASYYQRFIKGYSKIAVHLSKLQCEDRSFDFGEDARESFLALQAALLSAEVLRIYDPLLLMRVTTDASGYGIGVVLEQHNGVDRHPAEHFSKKVPVVHSIDDACKKELLAFVHALKRWWHFLLDALSRHRSHCTAVYSIFEIGDDLRHNFIRGYKADPEFRDNSTMLPPPDTLESIAPLADFASDFGGPAFSTTSHAIASHARFADVANRRPYGELRPLPIPLRQREAIAMDIIRPFPKHETGVDEILTVVDRLTKFAMFLPCRYYAKAPELAEMHITMSLFWNCLKLSVLTRFIPFLFYPISLIFDIDEETPEPETRQQVDERKKALIVRLGQLIDLHDAGVEAEAHVWAKFDLKAAQAAIEQAETGTDVMQAQDVVIKCRQTLDKYIIEQLGKIADRKEEKEATVFEENVDENIRQLEEALEREKKKKEELRKKKSEQQEQKIQEIRQTVIKTEGENQEISLAQVVTYLAHLEMKIDQYSEQMQAQIDDVAARLWKITNLVKGKHQDHTLVVFDDDTVEKWPLEAKGVASSSEFGKGEVTAMVVNKGGPRPTVKKKRPRSFPEHPGIAVGRPWEKMGLSRETWQERMDNAQCLKCGTGGHAIAWCPLIRTPKASS</sequence>
<evidence type="ECO:0000313" key="6">
    <source>
        <dbReference type="Proteomes" id="UP000265515"/>
    </source>
</evidence>
<evidence type="ECO:0000256" key="2">
    <source>
        <dbReference type="SAM" id="Coils"/>
    </source>
</evidence>
<dbReference type="Pfam" id="PF17919">
    <property type="entry name" value="RT_RNaseH_2"/>
    <property type="match status" value="1"/>
</dbReference>
<dbReference type="CDD" id="cd01647">
    <property type="entry name" value="RT_LTR"/>
    <property type="match status" value="1"/>
</dbReference>
<protein>
    <recommendedName>
        <fullName evidence="4">Reverse transcriptase domain-containing protein</fullName>
    </recommendedName>
</protein>
<dbReference type="InterPro" id="IPR041577">
    <property type="entry name" value="RT_RNaseH_2"/>
</dbReference>
<dbReference type="Gene3D" id="3.30.70.270">
    <property type="match status" value="2"/>
</dbReference>
<dbReference type="Gene3D" id="3.10.10.10">
    <property type="entry name" value="HIV Type 1 Reverse Transcriptase, subunit A, domain 1"/>
    <property type="match status" value="1"/>
</dbReference>
<dbReference type="InterPro" id="IPR043128">
    <property type="entry name" value="Rev_trsase/Diguanyl_cyclase"/>
</dbReference>
<dbReference type="PANTHER" id="PTHR37984">
    <property type="entry name" value="PROTEIN CBG26694"/>
    <property type="match status" value="1"/>
</dbReference>
<dbReference type="PROSITE" id="PS50878">
    <property type="entry name" value="RT_POL"/>
    <property type="match status" value="1"/>
</dbReference>
<dbReference type="EMBL" id="BFEA01000597">
    <property type="protein sequence ID" value="GBG87138.1"/>
    <property type="molecule type" value="Genomic_DNA"/>
</dbReference>
<keyword evidence="1" id="KW-0511">Multifunctional enzyme</keyword>